<accession>A0ABS6H6Z4</accession>
<dbReference type="PROSITE" id="PS50889">
    <property type="entry name" value="S4"/>
    <property type="match status" value="1"/>
</dbReference>
<dbReference type="Proteomes" id="UP000689967">
    <property type="component" value="Unassembled WGS sequence"/>
</dbReference>
<organism evidence="4 5">
    <name type="scientific">Falsiroseomonas oleicola</name>
    <dbReference type="NCBI Taxonomy" id="2801474"/>
    <lineage>
        <taxon>Bacteria</taxon>
        <taxon>Pseudomonadati</taxon>
        <taxon>Pseudomonadota</taxon>
        <taxon>Alphaproteobacteria</taxon>
        <taxon>Acetobacterales</taxon>
        <taxon>Roseomonadaceae</taxon>
        <taxon>Falsiroseomonas</taxon>
    </lineage>
</organism>
<feature type="region of interest" description="Disordered" evidence="2">
    <location>
        <begin position="76"/>
        <end position="102"/>
    </location>
</feature>
<evidence type="ECO:0000259" key="3">
    <source>
        <dbReference type="SMART" id="SM00363"/>
    </source>
</evidence>
<protein>
    <submittedName>
        <fullName evidence="4">RNA-binding S4 domain-containing protein</fullName>
    </submittedName>
</protein>
<dbReference type="InterPro" id="IPR002942">
    <property type="entry name" value="S4_RNA-bd"/>
</dbReference>
<gene>
    <name evidence="4" type="ORF">JJQ90_07765</name>
</gene>
<dbReference type="SMART" id="SM00363">
    <property type="entry name" value="S4"/>
    <property type="match status" value="1"/>
</dbReference>
<feature type="domain" description="RNA-binding S4" evidence="3">
    <location>
        <begin position="8"/>
        <end position="71"/>
    </location>
</feature>
<keyword evidence="1" id="KW-0694">RNA-binding</keyword>
<reference evidence="4 5" key="1">
    <citation type="submission" date="2021-01" db="EMBL/GenBank/DDBJ databases">
        <title>Roseomonas sp. nov, a bacterium isolated from an oil production mixture in Yumen Oilfield.</title>
        <authorList>
            <person name="Wu D."/>
        </authorList>
    </citation>
    <scope>NUCLEOTIDE SEQUENCE [LARGE SCALE GENOMIC DNA]</scope>
    <source>
        <strain evidence="4 5">ROY-5-3</strain>
    </source>
</reference>
<evidence type="ECO:0000313" key="4">
    <source>
        <dbReference type="EMBL" id="MBU8543597.1"/>
    </source>
</evidence>
<dbReference type="RefSeq" id="WP_216874109.1">
    <property type="nucleotide sequence ID" value="NZ_JAERQM010000002.1"/>
</dbReference>
<name>A0ABS6H6Z4_9PROT</name>
<evidence type="ECO:0000313" key="5">
    <source>
        <dbReference type="Proteomes" id="UP000689967"/>
    </source>
</evidence>
<evidence type="ECO:0000256" key="1">
    <source>
        <dbReference type="PROSITE-ProRule" id="PRU00182"/>
    </source>
</evidence>
<dbReference type="EMBL" id="JAERQM010000002">
    <property type="protein sequence ID" value="MBU8543597.1"/>
    <property type="molecule type" value="Genomic_DNA"/>
</dbReference>
<dbReference type="Pfam" id="PF01479">
    <property type="entry name" value="S4"/>
    <property type="match status" value="1"/>
</dbReference>
<keyword evidence="5" id="KW-1185">Reference proteome</keyword>
<comment type="caution">
    <text evidence="4">The sequence shown here is derived from an EMBL/GenBank/DDBJ whole genome shotgun (WGS) entry which is preliminary data.</text>
</comment>
<dbReference type="CDD" id="cd00165">
    <property type="entry name" value="S4"/>
    <property type="match status" value="1"/>
</dbReference>
<proteinExistence type="predicted"/>
<sequence length="102" mass="11368">MEAEPAFQRLDLWLWCARIAKTRGECARQVSNGRVRVNSQRTDKPHYKLRPGDVLTLAMAGEVRIWRVLALAARRGPASEARGLYEDLSDPAPEGRSGPEPA</sequence>
<evidence type="ECO:0000256" key="2">
    <source>
        <dbReference type="SAM" id="MobiDB-lite"/>
    </source>
</evidence>